<feature type="region of interest" description="Disordered" evidence="1">
    <location>
        <begin position="117"/>
        <end position="169"/>
    </location>
</feature>
<dbReference type="Proteomes" id="UP000009097">
    <property type="component" value="Unassembled WGS sequence"/>
</dbReference>
<gene>
    <name evidence="2" type="ORF">FOXG_05703</name>
</gene>
<reference evidence="2" key="2">
    <citation type="journal article" date="2010" name="Nature">
        <title>Comparative genomics reveals mobile pathogenicity chromosomes in Fusarium.</title>
        <authorList>
            <person name="Ma L.J."/>
            <person name="van der Does H.C."/>
            <person name="Borkovich K.A."/>
            <person name="Coleman J.J."/>
            <person name="Daboussi M.J."/>
            <person name="Di Pietro A."/>
            <person name="Dufresne M."/>
            <person name="Freitag M."/>
            <person name="Grabherr M."/>
            <person name="Henrissat B."/>
            <person name="Houterman P.M."/>
            <person name="Kang S."/>
            <person name="Shim W.B."/>
            <person name="Woloshuk C."/>
            <person name="Xie X."/>
            <person name="Xu J.R."/>
            <person name="Antoniw J."/>
            <person name="Baker S.E."/>
            <person name="Bluhm B.H."/>
            <person name="Breakspear A."/>
            <person name="Brown D.W."/>
            <person name="Butchko R.A."/>
            <person name="Chapman S."/>
            <person name="Coulson R."/>
            <person name="Coutinho P.M."/>
            <person name="Danchin E.G."/>
            <person name="Diener A."/>
            <person name="Gale L.R."/>
            <person name="Gardiner D.M."/>
            <person name="Goff S."/>
            <person name="Hammond-Kosack K.E."/>
            <person name="Hilburn K."/>
            <person name="Hua-Van A."/>
            <person name="Jonkers W."/>
            <person name="Kazan K."/>
            <person name="Kodira C.D."/>
            <person name="Koehrsen M."/>
            <person name="Kumar L."/>
            <person name="Lee Y.H."/>
            <person name="Li L."/>
            <person name="Manners J.M."/>
            <person name="Miranda-Saavedra D."/>
            <person name="Mukherjee M."/>
            <person name="Park G."/>
            <person name="Park J."/>
            <person name="Park S.Y."/>
            <person name="Proctor R.H."/>
            <person name="Regev A."/>
            <person name="Ruiz-Roldan M.C."/>
            <person name="Sain D."/>
            <person name="Sakthikumar S."/>
            <person name="Sykes S."/>
            <person name="Schwartz D.C."/>
            <person name="Turgeon B.G."/>
            <person name="Wapinski I."/>
            <person name="Yoder O."/>
            <person name="Young S."/>
            <person name="Zeng Q."/>
            <person name="Zhou S."/>
            <person name="Galagan J."/>
            <person name="Cuomo C.A."/>
            <person name="Kistler H.C."/>
            <person name="Rep M."/>
        </authorList>
    </citation>
    <scope>NUCLEOTIDE SEQUENCE [LARGE SCALE GENOMIC DNA]</scope>
    <source>
        <strain evidence="2">4287</strain>
    </source>
</reference>
<feature type="region of interest" description="Disordered" evidence="1">
    <location>
        <begin position="72"/>
        <end position="102"/>
    </location>
</feature>
<protein>
    <submittedName>
        <fullName evidence="2">Uncharacterized protein</fullName>
    </submittedName>
</protein>
<dbReference type="KEGG" id="fox:FOXG_05703"/>
<dbReference type="AlphaFoldDB" id="A0A0J9WL38"/>
<dbReference type="VEuPathDB" id="FungiDB:FOXG_05703"/>
<organism evidence="2 3">
    <name type="scientific">Fusarium oxysporum f. sp. lycopersici (strain 4287 / CBS 123668 / FGSC 9935 / NRRL 34936)</name>
    <name type="common">Fusarium vascular wilt of tomato</name>
    <dbReference type="NCBI Taxonomy" id="426428"/>
    <lineage>
        <taxon>Eukaryota</taxon>
        <taxon>Fungi</taxon>
        <taxon>Dikarya</taxon>
        <taxon>Ascomycota</taxon>
        <taxon>Pezizomycotina</taxon>
        <taxon>Sordariomycetes</taxon>
        <taxon>Hypocreomycetidae</taxon>
        <taxon>Hypocreales</taxon>
        <taxon>Nectriaceae</taxon>
        <taxon>Fusarium</taxon>
        <taxon>Fusarium oxysporum species complex</taxon>
    </lineage>
</organism>
<sequence length="251" mass="27631">MARKKEARLTASEDEAQCKNGASIFVEMIAEARAYPSAVYQGIRNLPGRCSCPCLKTLPIPAQRLPAPGPQVFGHFGRRSRDKEDRASPSLCRTKQPPHALSHVRSEVLRDRHIRVKSPLSGEKKEDNISATERLPSGDRGTSVGRLTPRCVRPETTSGGNGSNGRRRVSDPVYFLPMGASQWPVRDAHGCARHKRPVSVRTKCRLEWIERILIPRLAAAYGASLVPALVVHYSQASASPRPASLLSCERQ</sequence>
<evidence type="ECO:0000313" key="3">
    <source>
        <dbReference type="Proteomes" id="UP000009097"/>
    </source>
</evidence>
<evidence type="ECO:0000313" key="2">
    <source>
        <dbReference type="EMBL" id="KNB03107.1"/>
    </source>
</evidence>
<dbReference type="EMBL" id="DS231701">
    <property type="protein sequence ID" value="KNB03107.1"/>
    <property type="molecule type" value="Genomic_DNA"/>
</dbReference>
<proteinExistence type="predicted"/>
<reference evidence="2" key="1">
    <citation type="submission" date="2007-04" db="EMBL/GenBank/DDBJ databases">
        <authorList>
            <consortium name="The Broad Institute Genome Sequencing Platform"/>
            <person name="Birren B."/>
            <person name="Lander E."/>
            <person name="Galagan J."/>
            <person name="Nusbaum C."/>
            <person name="Devon K."/>
            <person name="Ma L.-J."/>
            <person name="Jaffe D."/>
            <person name="Butler J."/>
            <person name="Alvarez P."/>
            <person name="Gnerre S."/>
            <person name="Grabherr M."/>
            <person name="Kleber M."/>
            <person name="Mauceli E."/>
            <person name="Brockman W."/>
            <person name="MacCallum I.A."/>
            <person name="Young S."/>
            <person name="LaButti K."/>
            <person name="DeCaprio D."/>
            <person name="Crawford M."/>
            <person name="Koehrsen M."/>
            <person name="Engels R."/>
            <person name="Montgomery P."/>
            <person name="Pearson M."/>
            <person name="Howarth C."/>
            <person name="Larson L."/>
            <person name="White J."/>
            <person name="O'Leary S."/>
            <person name="Kodira C."/>
            <person name="Zeng Q."/>
            <person name="Yandava C."/>
            <person name="Alvarado L."/>
            <person name="Kistler C."/>
            <person name="Shim W.-B."/>
            <person name="Kang S."/>
            <person name="Woloshuk C."/>
        </authorList>
    </citation>
    <scope>NUCLEOTIDE SEQUENCE</scope>
    <source>
        <strain evidence="2">4287</strain>
    </source>
</reference>
<dbReference type="GeneID" id="28947657"/>
<evidence type="ECO:0000256" key="1">
    <source>
        <dbReference type="SAM" id="MobiDB-lite"/>
    </source>
</evidence>
<dbReference type="RefSeq" id="XP_018241152.1">
    <property type="nucleotide sequence ID" value="XM_018384111.1"/>
</dbReference>
<dbReference type="OrthoDB" id="10440737at2759"/>
<accession>A0A0J9WL38</accession>
<name>A0A0J9WL38_FUSO4</name>